<organism evidence="2 3">
    <name type="scientific">Cystoisospora suis</name>
    <dbReference type="NCBI Taxonomy" id="483139"/>
    <lineage>
        <taxon>Eukaryota</taxon>
        <taxon>Sar</taxon>
        <taxon>Alveolata</taxon>
        <taxon>Apicomplexa</taxon>
        <taxon>Conoidasida</taxon>
        <taxon>Coccidia</taxon>
        <taxon>Eucoccidiorida</taxon>
        <taxon>Eimeriorina</taxon>
        <taxon>Sarcocystidae</taxon>
        <taxon>Cystoisospora</taxon>
    </lineage>
</organism>
<keyword evidence="2" id="KW-0472">Membrane</keyword>
<sequence>MMVASQAVPEKERRASFTHTNGHATTSSAVTTFNQTSTISFHQDEIPSLIVSEKKKNDYLSATSSSGGVGVGVNSTSTAILKGNSDGRQSSQGIQSDCSTFEYLPNDLACSSSSAYSPASPFLLEDLDSDQHTAPSGISGSEEEEDVLSSSSSRVISAVAAAVHDETGEGGEGATVESKTKQSATPLSTSPVKDDELGGEEKRIEKGGEEMMKGHGDDEEEREGELSVQMTILQSLADGSCEQTTSSTVMKIPPTVKREEEKGERDFVRARNVEEDGDGDVVLLKEKGKKMFMDETTKSPGAAVSVHRKKDPHEEEMRERRGEALCNEEMSLSKLSTMNENEMWKGVGVHDGEETIRKSKEQCTYTRRVMLQHYVTGLKLHHNDKGLEKEHSGSHDVVDQHAIDTTDVSKATPLNDGDSVTGEEKDEEREDPHDYLALVRGLKAVERRSSSSQGGKQPPQRASLAHHHSFDSNGDDDGSPVGGSGSIGGTSPPGGTSTMIRRYSSRYSLSSNQSHHTSTGSGGNQAAGQNSRGIGGGGEGGGSIRTGGGANGFTLHRGSSTTTATSSQNSLDSDDVLFQRVGGGSSSSMVCSSLSGSPTGTCPPLNSMSGSAHGNHGVKRNVGSYKHEEEEQVPPEDLVLSEEFLSLNLQQQRSQGGGGRKDEDGSSSSILRGGKNVSLGIRRNVINGDGRTVSSSRGGEMVDQDEEGHEGEGFDELTKRRISGGSSFIAHKEEGVGGSNSGSTNRRERDVDNEDWRDFRRTAKSQDGDVLGGEQEEEKKEGRSIKKEDEDLIVGKTGHEASCQRSISSHKVLNGDAHHVLQRALKFKQLDIAVTVYDNLKRENIQIDRRNYTLLVQIGMSRKDVPLQSRWLLEMIDEGHSVDPRWLDRLLAAAAVCDPTSTSELNRQLRLRSSALSPECMKVLDRAAGCYIWRGLNLLRRSSCSLRSSSNGTQKSSGMEEKTERPAGDLSSLSAPWTAGKADDEGLKELITGGSSCNGRPNHSSGGDCSADPPASPSLNPHAPEFVPLNFLRPHHHHHQGLATVGEMPAAATTTTTTAALHPPPHTPQDELLFPTGLPTNLVEAVALSLSGGSLGGSGGGGATAGECSVGEGGAGHHHHHLLSFVAERTASALGGLGNSSSLNHGKDELLLMSTTSPVLGGGVHASSSSVGGRGGVIRGGGSPPPPCSSGARQQQPLPYPLNKEGENLSITPVTALHFLQQQNHTDSVTSSLLAMLSNSPPLTAAAAATTTTNPAGNPFHSSSGGYHNPHAKNSSLDAMLLPATGGGIGIGGIHDAKRPTSTTSTLLSSSLVQRALDSMCQSARSYSPAPTTTSFATARLMTKNSRGKDSDEKASGSAAAAIGGGAAMTSSSSSSSASSNSKNRRSTSSSGRGDLDEDDNSGMASHRGGMTMMDHHRKEEYQSMLASAGSSGSSSGGGHPSVSAPSSIYQTENLRLQMQEMIAKAKNRTADEILRGMLQESDEEVKGKEKDSDSSIEAGGVTMTHKNAKRKPIASGGGGDKHPHLHRSSLPVNSAAGKKLGSTSLHEEASSTTTTIISKDGGVVAAQSDGTSNDDEKNKSSAPSGRKGPFSSTSNKNTRYVRDYHPYHHSYQHSKKTPASSSSTAPPTTKQKDERVNTSCHGNTTNPSSSSSSSSSSSFTSGGRNHERGEQAQGQFYSSSSSNHHHHHRHSANHQGGSYLLKKKGKASASGSSSSGSGNAAGGGGTRGTTTAATATAATK</sequence>
<dbReference type="Proteomes" id="UP000221165">
    <property type="component" value="Unassembled WGS sequence"/>
</dbReference>
<proteinExistence type="predicted"/>
<feature type="compositionally biased region" description="Gly residues" evidence="1">
    <location>
        <begin position="533"/>
        <end position="551"/>
    </location>
</feature>
<feature type="compositionally biased region" description="Polar residues" evidence="1">
    <location>
        <begin position="598"/>
        <end position="612"/>
    </location>
</feature>
<feature type="compositionally biased region" description="Basic and acidic residues" evidence="1">
    <location>
        <begin position="311"/>
        <end position="322"/>
    </location>
</feature>
<protein>
    <submittedName>
        <fullName evidence="2">Transmembrane protein</fullName>
    </submittedName>
</protein>
<feature type="compositionally biased region" description="Basic and acidic residues" evidence="1">
    <location>
        <begin position="958"/>
        <end position="967"/>
    </location>
</feature>
<feature type="region of interest" description="Disordered" evidence="1">
    <location>
        <begin position="1"/>
        <end position="23"/>
    </location>
</feature>
<comment type="caution">
    <text evidence="2">The sequence shown here is derived from an EMBL/GenBank/DDBJ whole genome shotgun (WGS) entry which is preliminary data.</text>
</comment>
<dbReference type="RefSeq" id="XP_067916533.1">
    <property type="nucleotide sequence ID" value="XM_068071491.1"/>
</dbReference>
<feature type="region of interest" description="Disordered" evidence="1">
    <location>
        <begin position="1479"/>
        <end position="1741"/>
    </location>
</feature>
<feature type="compositionally biased region" description="Basic and acidic residues" evidence="1">
    <location>
        <begin position="192"/>
        <end position="216"/>
    </location>
</feature>
<keyword evidence="3" id="KW-1185">Reference proteome</keyword>
<feature type="compositionally biased region" description="Gly residues" evidence="1">
    <location>
        <begin position="480"/>
        <end position="492"/>
    </location>
</feature>
<feature type="compositionally biased region" description="Basic and acidic residues" evidence="1">
    <location>
        <begin position="777"/>
        <end position="789"/>
    </location>
</feature>
<feature type="region of interest" description="Disordered" evidence="1">
    <location>
        <begin position="297"/>
        <end position="322"/>
    </location>
</feature>
<feature type="region of interest" description="Disordered" evidence="1">
    <location>
        <begin position="1250"/>
        <end position="1272"/>
    </location>
</feature>
<reference evidence="2 3" key="1">
    <citation type="journal article" date="2017" name="Int. J. Parasitol.">
        <title>The genome of the protozoan parasite Cystoisospora suis and a reverse vaccinology approach to identify vaccine candidates.</title>
        <authorList>
            <person name="Palmieri N."/>
            <person name="Shrestha A."/>
            <person name="Ruttkowski B."/>
            <person name="Beck T."/>
            <person name="Vogl C."/>
            <person name="Tomley F."/>
            <person name="Blake D.P."/>
            <person name="Joachim A."/>
        </authorList>
    </citation>
    <scope>NUCLEOTIDE SEQUENCE [LARGE SCALE GENOMIC DNA]</scope>
    <source>
        <strain evidence="2 3">Wien I</strain>
    </source>
</reference>
<feature type="compositionally biased region" description="Polar residues" evidence="1">
    <location>
        <begin position="1254"/>
        <end position="1272"/>
    </location>
</feature>
<feature type="compositionally biased region" description="Basic and acidic residues" evidence="1">
    <location>
        <begin position="745"/>
        <end position="767"/>
    </location>
</feature>
<feature type="region of interest" description="Disordered" evidence="1">
    <location>
        <begin position="946"/>
        <end position="1027"/>
    </location>
</feature>
<feature type="compositionally biased region" description="Low complexity" evidence="1">
    <location>
        <begin position="586"/>
        <end position="597"/>
    </location>
</feature>
<feature type="compositionally biased region" description="Polar residues" evidence="1">
    <location>
        <begin position="1638"/>
        <end position="1648"/>
    </location>
</feature>
<accession>A0A2C6KDP7</accession>
<feature type="compositionally biased region" description="Low complexity" evidence="1">
    <location>
        <begin position="1618"/>
        <end position="1630"/>
    </location>
</feature>
<feature type="region of interest" description="Disordered" evidence="1">
    <location>
        <begin position="1164"/>
        <end position="1201"/>
    </location>
</feature>
<feature type="region of interest" description="Disordered" evidence="1">
    <location>
        <begin position="403"/>
        <end position="789"/>
    </location>
</feature>
<feature type="compositionally biased region" description="Basic and acidic residues" evidence="1">
    <location>
        <begin position="1485"/>
        <end position="1494"/>
    </location>
</feature>
<evidence type="ECO:0000313" key="2">
    <source>
        <dbReference type="EMBL" id="PHJ14798.1"/>
    </source>
</evidence>
<dbReference type="EMBL" id="MIGC01011235">
    <property type="protein sequence ID" value="PHJ14798.1"/>
    <property type="molecule type" value="Genomic_DNA"/>
</dbReference>
<feature type="compositionally biased region" description="Basic residues" evidence="1">
    <location>
        <begin position="1608"/>
        <end position="1617"/>
    </location>
</feature>
<feature type="region of interest" description="Disordered" evidence="1">
    <location>
        <begin position="238"/>
        <end position="264"/>
    </location>
</feature>
<feature type="compositionally biased region" description="Low complexity" evidence="1">
    <location>
        <begin position="493"/>
        <end position="511"/>
    </location>
</feature>
<feature type="region of interest" description="Disordered" evidence="1">
    <location>
        <begin position="1344"/>
        <end position="1410"/>
    </location>
</feature>
<evidence type="ECO:0000313" key="3">
    <source>
        <dbReference type="Proteomes" id="UP000221165"/>
    </source>
</evidence>
<feature type="region of interest" description="Disordered" evidence="1">
    <location>
        <begin position="127"/>
        <end position="226"/>
    </location>
</feature>
<feature type="compositionally biased region" description="Low complexity" evidence="1">
    <location>
        <begin position="1708"/>
        <end position="1719"/>
    </location>
</feature>
<feature type="compositionally biased region" description="Low complexity" evidence="1">
    <location>
        <begin position="450"/>
        <end position="461"/>
    </location>
</feature>
<feature type="region of interest" description="Disordered" evidence="1">
    <location>
        <begin position="1425"/>
        <end position="1446"/>
    </location>
</feature>
<feature type="compositionally biased region" description="Basic and acidic residues" evidence="1">
    <location>
        <begin position="710"/>
        <end position="719"/>
    </location>
</feature>
<feature type="compositionally biased region" description="Polar residues" evidence="1">
    <location>
        <begin position="993"/>
        <end position="1007"/>
    </location>
</feature>
<feature type="compositionally biased region" description="Low complexity" evidence="1">
    <location>
        <begin position="148"/>
        <end position="162"/>
    </location>
</feature>
<feature type="compositionally biased region" description="Low complexity" evidence="1">
    <location>
        <begin position="1356"/>
        <end position="1393"/>
    </location>
</feature>
<evidence type="ECO:0000256" key="1">
    <source>
        <dbReference type="SAM" id="MobiDB-lite"/>
    </source>
</evidence>
<feature type="compositionally biased region" description="Low complexity" evidence="1">
    <location>
        <begin position="1649"/>
        <end position="1659"/>
    </location>
</feature>
<dbReference type="GeneID" id="94434702"/>
<keyword evidence="2" id="KW-0812">Transmembrane</keyword>
<feature type="compositionally biased region" description="Polar residues" evidence="1">
    <location>
        <begin position="181"/>
        <end position="191"/>
    </location>
</feature>
<gene>
    <name evidence="2" type="ORF">CSUI_011392</name>
</gene>
<name>A0A2C6KDP7_9APIC</name>
<dbReference type="VEuPathDB" id="ToxoDB:CSUI_011392"/>
<dbReference type="OrthoDB" id="332903at2759"/>
<feature type="compositionally biased region" description="Gly residues" evidence="1">
    <location>
        <begin position="1172"/>
        <end position="1182"/>
    </location>
</feature>
<feature type="compositionally biased region" description="Basic residues" evidence="1">
    <location>
        <begin position="1684"/>
        <end position="1693"/>
    </location>
</feature>
<feature type="compositionally biased region" description="Low complexity" evidence="1">
    <location>
        <begin position="1729"/>
        <end position="1741"/>
    </location>
</feature>